<dbReference type="SUPFAM" id="SSF55874">
    <property type="entry name" value="ATPase domain of HSP90 chaperone/DNA topoisomerase II/histidine kinase"/>
    <property type="match status" value="1"/>
</dbReference>
<reference evidence="10 11" key="1">
    <citation type="submission" date="2015-09" db="EMBL/GenBank/DDBJ databases">
        <title>Identification and resolution of microdiversity through metagenomic sequencing of parallel consortia.</title>
        <authorList>
            <person name="Nelson W.C."/>
            <person name="Romine M.F."/>
            <person name="Lindemann S.R."/>
        </authorList>
    </citation>
    <scope>NUCLEOTIDE SEQUENCE [LARGE SCALE GENOMIC DNA]</scope>
    <source>
        <strain evidence="10">Ana</strain>
    </source>
</reference>
<keyword evidence="8" id="KW-0812">Transmembrane</keyword>
<sequence length="504" mass="55776">MMRAVGRLAANQNALKRPAIRHKTETQRLFRRSRLWLALWYALVMGGILSLSALVMYRGLMQSRWGALEQEIEATAGTLHDSLEPMLPTAAAPAAALQQIFPDLCLANQPCEVSPTLIERHTTGVSDRTTYYVRLFDHDGNLLAFSYNQPALSEALDPALWQTLQVGDGPRYQQFTTVLHNAPHQQGQQQGQQQAPRPAHRHARGEALHTHPATHPASWGYLQVGRTLAGFDAETQRIRWAIALGLPLALGLVGISSWGLSGLAMQPIYRSYQQQQQFTANAAHELRSPLANLLATVEATLRLSPDQQQDIAPSLQTIERQGRRLSQLITDLLLLTSLEQAASPSLFKPCCLNDLIADLTEEYQELATLADIDLTCQLPTAEVYVWGNESQLYRLVANLIDNGIRYTGARGAVTIKLHELEQRDRTVAVTVQDTGIGIPAPEQARIFERFYRLDSGRDRKTGGTGLGLAIAQEIIRSHKGSLTVKSIVGQGSLFTVQFSNPRYC</sequence>
<dbReference type="NCBIfam" id="NF041735">
    <property type="entry name" value="hist_kin_RppB"/>
    <property type="match status" value="1"/>
</dbReference>
<keyword evidence="3" id="KW-0597">Phosphoprotein</keyword>
<keyword evidence="8" id="KW-0472">Membrane</keyword>
<evidence type="ECO:0000259" key="9">
    <source>
        <dbReference type="PROSITE" id="PS50109"/>
    </source>
</evidence>
<dbReference type="InterPro" id="IPR049835">
    <property type="entry name" value="RppB"/>
</dbReference>
<evidence type="ECO:0000256" key="2">
    <source>
        <dbReference type="ARBA" id="ARBA00012438"/>
    </source>
</evidence>
<dbReference type="EMBL" id="LJZR01000013">
    <property type="protein sequence ID" value="KPQ35279.1"/>
    <property type="molecule type" value="Genomic_DNA"/>
</dbReference>
<dbReference type="InterPro" id="IPR005467">
    <property type="entry name" value="His_kinase_dom"/>
</dbReference>
<keyword evidence="4 10" id="KW-0808">Transferase</keyword>
<evidence type="ECO:0000256" key="7">
    <source>
        <dbReference type="SAM" id="MobiDB-lite"/>
    </source>
</evidence>
<dbReference type="STRING" id="1666911.HLUCCA11_11355"/>
<evidence type="ECO:0000256" key="8">
    <source>
        <dbReference type="SAM" id="Phobius"/>
    </source>
</evidence>
<accession>A0A0P7YYC6</accession>
<dbReference type="SMART" id="SM00388">
    <property type="entry name" value="HisKA"/>
    <property type="match status" value="1"/>
</dbReference>
<evidence type="ECO:0000256" key="6">
    <source>
        <dbReference type="ARBA" id="ARBA00023012"/>
    </source>
</evidence>
<dbReference type="PANTHER" id="PTHR43711">
    <property type="entry name" value="TWO-COMPONENT HISTIDINE KINASE"/>
    <property type="match status" value="1"/>
</dbReference>
<dbReference type="InterPro" id="IPR003661">
    <property type="entry name" value="HisK_dim/P_dom"/>
</dbReference>
<gene>
    <name evidence="10" type="primary">nrsS</name>
    <name evidence="10" type="ORF">HLUCCA11_11355</name>
</gene>
<evidence type="ECO:0000256" key="1">
    <source>
        <dbReference type="ARBA" id="ARBA00000085"/>
    </source>
</evidence>
<dbReference type="Gene3D" id="1.10.287.130">
    <property type="match status" value="1"/>
</dbReference>
<comment type="catalytic activity">
    <reaction evidence="1">
        <text>ATP + protein L-histidine = ADP + protein N-phospho-L-histidine.</text>
        <dbReference type="EC" id="2.7.13.3"/>
    </reaction>
</comment>
<dbReference type="EC" id="2.7.13.3" evidence="2"/>
<feature type="region of interest" description="Disordered" evidence="7">
    <location>
        <begin position="183"/>
        <end position="214"/>
    </location>
</feature>
<dbReference type="Gene3D" id="3.30.565.10">
    <property type="entry name" value="Histidine kinase-like ATPase, C-terminal domain"/>
    <property type="match status" value="1"/>
</dbReference>
<organism evidence="10 11">
    <name type="scientific">Phormidesmis priestleyi Ana</name>
    <dbReference type="NCBI Taxonomy" id="1666911"/>
    <lineage>
        <taxon>Bacteria</taxon>
        <taxon>Bacillati</taxon>
        <taxon>Cyanobacteriota</taxon>
        <taxon>Cyanophyceae</taxon>
        <taxon>Leptolyngbyales</taxon>
        <taxon>Leptolyngbyaceae</taxon>
        <taxon>Phormidesmis</taxon>
    </lineage>
</organism>
<dbReference type="CDD" id="cd00075">
    <property type="entry name" value="HATPase"/>
    <property type="match status" value="1"/>
</dbReference>
<proteinExistence type="predicted"/>
<name>A0A0P7YYC6_9CYAN</name>
<protein>
    <recommendedName>
        <fullName evidence="2">histidine kinase</fullName>
        <ecNumber evidence="2">2.7.13.3</ecNumber>
    </recommendedName>
</protein>
<dbReference type="InterPro" id="IPR003594">
    <property type="entry name" value="HATPase_dom"/>
</dbReference>
<dbReference type="PROSITE" id="PS50109">
    <property type="entry name" value="HIS_KIN"/>
    <property type="match status" value="1"/>
</dbReference>
<dbReference type="PANTHER" id="PTHR43711:SF1">
    <property type="entry name" value="HISTIDINE KINASE 1"/>
    <property type="match status" value="1"/>
</dbReference>
<keyword evidence="5 10" id="KW-0418">Kinase</keyword>
<evidence type="ECO:0000313" key="10">
    <source>
        <dbReference type="EMBL" id="KPQ35279.1"/>
    </source>
</evidence>
<dbReference type="Proteomes" id="UP000050465">
    <property type="component" value="Unassembled WGS sequence"/>
</dbReference>
<dbReference type="InterPro" id="IPR036097">
    <property type="entry name" value="HisK_dim/P_sf"/>
</dbReference>
<feature type="compositionally biased region" description="Low complexity" evidence="7">
    <location>
        <begin position="185"/>
        <end position="194"/>
    </location>
</feature>
<evidence type="ECO:0000313" key="11">
    <source>
        <dbReference type="Proteomes" id="UP000050465"/>
    </source>
</evidence>
<comment type="caution">
    <text evidence="10">The sequence shown here is derived from an EMBL/GenBank/DDBJ whole genome shotgun (WGS) entry which is preliminary data.</text>
</comment>
<keyword evidence="6" id="KW-0902">Two-component regulatory system</keyword>
<dbReference type="PATRIC" id="fig|1666911.3.peg.495"/>
<dbReference type="Pfam" id="PF02518">
    <property type="entry name" value="HATPase_c"/>
    <property type="match status" value="1"/>
</dbReference>
<dbReference type="PRINTS" id="PR00344">
    <property type="entry name" value="BCTRLSENSOR"/>
</dbReference>
<feature type="transmembrane region" description="Helical" evidence="8">
    <location>
        <begin position="38"/>
        <end position="57"/>
    </location>
</feature>
<dbReference type="SMART" id="SM00387">
    <property type="entry name" value="HATPase_c"/>
    <property type="match status" value="1"/>
</dbReference>
<keyword evidence="8" id="KW-1133">Transmembrane helix</keyword>
<feature type="domain" description="Histidine kinase" evidence="9">
    <location>
        <begin position="281"/>
        <end position="502"/>
    </location>
</feature>
<dbReference type="SUPFAM" id="SSF47384">
    <property type="entry name" value="Homodimeric domain of signal transducing histidine kinase"/>
    <property type="match status" value="1"/>
</dbReference>
<evidence type="ECO:0000256" key="3">
    <source>
        <dbReference type="ARBA" id="ARBA00022553"/>
    </source>
</evidence>
<evidence type="ECO:0000256" key="5">
    <source>
        <dbReference type="ARBA" id="ARBA00022777"/>
    </source>
</evidence>
<evidence type="ECO:0000256" key="4">
    <source>
        <dbReference type="ARBA" id="ARBA00022679"/>
    </source>
</evidence>
<dbReference type="InterPro" id="IPR036890">
    <property type="entry name" value="HATPase_C_sf"/>
</dbReference>
<dbReference type="CDD" id="cd00082">
    <property type="entry name" value="HisKA"/>
    <property type="match status" value="1"/>
</dbReference>
<dbReference type="AlphaFoldDB" id="A0A0P7YYC6"/>
<dbReference type="Pfam" id="PF00512">
    <property type="entry name" value="HisKA"/>
    <property type="match status" value="1"/>
</dbReference>
<dbReference type="GO" id="GO:0000155">
    <property type="term" value="F:phosphorelay sensor kinase activity"/>
    <property type="evidence" value="ECO:0007669"/>
    <property type="project" value="InterPro"/>
</dbReference>
<dbReference type="InterPro" id="IPR004358">
    <property type="entry name" value="Sig_transdc_His_kin-like_C"/>
</dbReference>
<dbReference type="FunFam" id="3.30.565.10:FF:000006">
    <property type="entry name" value="Sensor histidine kinase WalK"/>
    <property type="match status" value="1"/>
</dbReference>
<dbReference type="InterPro" id="IPR050736">
    <property type="entry name" value="Sensor_HK_Regulatory"/>
</dbReference>